<evidence type="ECO:0000256" key="9">
    <source>
        <dbReference type="ARBA" id="ARBA00022989"/>
    </source>
</evidence>
<organism evidence="15 16">
    <name type="scientific">Glycocaulis abyssi</name>
    <dbReference type="NCBI Taxonomy" id="1433403"/>
    <lineage>
        <taxon>Bacteria</taxon>
        <taxon>Pseudomonadati</taxon>
        <taxon>Pseudomonadota</taxon>
        <taxon>Alphaproteobacteria</taxon>
        <taxon>Maricaulales</taxon>
        <taxon>Maricaulaceae</taxon>
        <taxon>Glycocaulis</taxon>
    </lineage>
</organism>
<dbReference type="CDD" id="cd07336">
    <property type="entry name" value="M48B_HtpX_like"/>
    <property type="match status" value="1"/>
</dbReference>
<feature type="binding site" evidence="12">
    <location>
        <position position="204"/>
    </location>
    <ligand>
        <name>Zn(2+)</name>
        <dbReference type="ChEBI" id="CHEBI:29105"/>
        <note>catalytic</note>
    </ligand>
</feature>
<feature type="active site" evidence="12">
    <location>
        <position position="137"/>
    </location>
</feature>
<evidence type="ECO:0000256" key="6">
    <source>
        <dbReference type="ARBA" id="ARBA00022723"/>
    </source>
</evidence>
<comment type="cofactor">
    <cofactor evidence="12">
        <name>Zn(2+)</name>
        <dbReference type="ChEBI" id="CHEBI:29105"/>
    </cofactor>
    <text evidence="12">Binds 1 zinc ion per subunit.</text>
</comment>
<feature type="transmembrane region" description="Helical" evidence="12">
    <location>
        <begin position="147"/>
        <end position="170"/>
    </location>
</feature>
<keyword evidence="6 12" id="KW-0479">Metal-binding</keyword>
<comment type="subcellular location">
    <subcellularLocation>
        <location evidence="1 12">Cell membrane</location>
        <topology evidence="1 12">Multi-pass membrane protein</topology>
    </subcellularLocation>
</comment>
<feature type="transmembrane region" description="Helical" evidence="12">
    <location>
        <begin position="9"/>
        <end position="26"/>
    </location>
</feature>
<dbReference type="RefSeq" id="WP_371392811.1">
    <property type="nucleotide sequence ID" value="NZ_CP163421.1"/>
</dbReference>
<keyword evidence="11 12" id="KW-0472">Membrane</keyword>
<evidence type="ECO:0000313" key="16">
    <source>
        <dbReference type="Proteomes" id="UP001596024"/>
    </source>
</evidence>
<feature type="binding site" evidence="12">
    <location>
        <position position="140"/>
    </location>
    <ligand>
        <name>Zn(2+)</name>
        <dbReference type="ChEBI" id="CHEBI:29105"/>
        <note>catalytic</note>
    </ligand>
</feature>
<keyword evidence="3 12" id="KW-1003">Cell membrane</keyword>
<dbReference type="Pfam" id="PF01435">
    <property type="entry name" value="Peptidase_M48"/>
    <property type="match status" value="1"/>
</dbReference>
<evidence type="ECO:0000256" key="7">
    <source>
        <dbReference type="ARBA" id="ARBA00022801"/>
    </source>
</evidence>
<feature type="binding site" evidence="12">
    <location>
        <position position="136"/>
    </location>
    <ligand>
        <name>Zn(2+)</name>
        <dbReference type="ChEBI" id="CHEBI:29105"/>
        <note>catalytic</note>
    </ligand>
</feature>
<dbReference type="PANTHER" id="PTHR43221">
    <property type="entry name" value="PROTEASE HTPX"/>
    <property type="match status" value="1"/>
</dbReference>
<feature type="region of interest" description="Disordered" evidence="13">
    <location>
        <begin position="281"/>
        <end position="318"/>
    </location>
</feature>
<evidence type="ECO:0000256" key="4">
    <source>
        <dbReference type="ARBA" id="ARBA00022670"/>
    </source>
</evidence>
<evidence type="ECO:0000256" key="1">
    <source>
        <dbReference type="ARBA" id="ARBA00004651"/>
    </source>
</evidence>
<dbReference type="NCBIfam" id="NF002363">
    <property type="entry name" value="PRK01345.1"/>
    <property type="match status" value="1"/>
</dbReference>
<dbReference type="InterPro" id="IPR022919">
    <property type="entry name" value="Pept_M48_protease_HtpX"/>
</dbReference>
<evidence type="ECO:0000256" key="5">
    <source>
        <dbReference type="ARBA" id="ARBA00022692"/>
    </source>
</evidence>
<dbReference type="PANTHER" id="PTHR43221:SF1">
    <property type="entry name" value="PROTEASE HTPX"/>
    <property type="match status" value="1"/>
</dbReference>
<feature type="transmembrane region" description="Helical" evidence="12">
    <location>
        <begin position="176"/>
        <end position="199"/>
    </location>
</feature>
<evidence type="ECO:0000313" key="15">
    <source>
        <dbReference type="EMBL" id="MFC4725844.1"/>
    </source>
</evidence>
<evidence type="ECO:0000256" key="3">
    <source>
        <dbReference type="ARBA" id="ARBA00022475"/>
    </source>
</evidence>
<dbReference type="HAMAP" id="MF_00188">
    <property type="entry name" value="Pept_M48_protease_HtpX"/>
    <property type="match status" value="1"/>
</dbReference>
<comment type="caution">
    <text evidence="15">The sequence shown here is derived from an EMBL/GenBank/DDBJ whole genome shotgun (WGS) entry which is preliminary data.</text>
</comment>
<keyword evidence="7 12" id="KW-0378">Hydrolase</keyword>
<evidence type="ECO:0000256" key="12">
    <source>
        <dbReference type="HAMAP-Rule" id="MF_00188"/>
    </source>
</evidence>
<accession>A0ABV9NED6</accession>
<keyword evidence="4 12" id="KW-0645">Protease</keyword>
<keyword evidence="10 12" id="KW-0482">Metalloprotease</keyword>
<sequence>MTFNTLRTFMLLAALTALFIGVGYLIGGPGGAAIAFFIAAAMNVFAWWNSDKMVLRMHGAREITPDERDPGLRRYAEDTIALADRAGMPRPRVYVIDTPQPNAFATGRDPNNAAVAATTGLLSRLTREEVAGVMAHELAHVKNRDTLTMTVTATLAGAIGFLANFALFFGGNRGPGGLIGAIALAIFAPMAAGLVQMAISRSREYEADRVGAEIAGNPMSLAAALEKIERGARTTLNPAAERNPATAHMFIINPLNGQGADNLFSTHPSTANRIARLRQMGGAGRYPGGPWGEEGPWSRGPGGQDTSGRSAGHGGPWG</sequence>
<feature type="transmembrane region" description="Helical" evidence="12">
    <location>
        <begin position="32"/>
        <end position="48"/>
    </location>
</feature>
<gene>
    <name evidence="12 15" type="primary">htpX</name>
    <name evidence="15" type="ORF">ACFPB0_11125</name>
</gene>
<reference evidence="16" key="1">
    <citation type="journal article" date="2019" name="Int. J. Syst. Evol. Microbiol.">
        <title>The Global Catalogue of Microorganisms (GCM) 10K type strain sequencing project: providing services to taxonomists for standard genome sequencing and annotation.</title>
        <authorList>
            <consortium name="The Broad Institute Genomics Platform"/>
            <consortium name="The Broad Institute Genome Sequencing Center for Infectious Disease"/>
            <person name="Wu L."/>
            <person name="Ma J."/>
        </authorList>
    </citation>
    <scope>NUCLEOTIDE SEQUENCE [LARGE SCALE GENOMIC DNA]</scope>
    <source>
        <strain evidence="16">CCUG 62981</strain>
    </source>
</reference>
<keyword evidence="8 12" id="KW-0862">Zinc</keyword>
<dbReference type="GO" id="GO:0008237">
    <property type="term" value="F:metallopeptidase activity"/>
    <property type="evidence" value="ECO:0007669"/>
    <property type="project" value="UniProtKB-KW"/>
</dbReference>
<keyword evidence="9 12" id="KW-1133">Transmembrane helix</keyword>
<keyword evidence="5 12" id="KW-0812">Transmembrane</keyword>
<evidence type="ECO:0000256" key="8">
    <source>
        <dbReference type="ARBA" id="ARBA00022833"/>
    </source>
</evidence>
<evidence type="ECO:0000256" key="10">
    <source>
        <dbReference type="ARBA" id="ARBA00023049"/>
    </source>
</evidence>
<dbReference type="EMBL" id="JBHSGQ010000005">
    <property type="protein sequence ID" value="MFC4725844.1"/>
    <property type="molecule type" value="Genomic_DNA"/>
</dbReference>
<dbReference type="EC" id="3.4.24.-" evidence="12"/>
<dbReference type="InterPro" id="IPR050083">
    <property type="entry name" value="HtpX_protease"/>
</dbReference>
<protein>
    <recommendedName>
        <fullName evidence="12">Protease HtpX homolog</fullName>
        <ecNumber evidence="12">3.4.24.-</ecNumber>
    </recommendedName>
</protein>
<feature type="domain" description="Peptidase M48" evidence="14">
    <location>
        <begin position="81"/>
        <end position="279"/>
    </location>
</feature>
<dbReference type="NCBIfam" id="NF002826">
    <property type="entry name" value="PRK03001.1"/>
    <property type="match status" value="1"/>
</dbReference>
<evidence type="ECO:0000256" key="2">
    <source>
        <dbReference type="ARBA" id="ARBA00009779"/>
    </source>
</evidence>
<evidence type="ECO:0000256" key="11">
    <source>
        <dbReference type="ARBA" id="ARBA00023136"/>
    </source>
</evidence>
<keyword evidence="16" id="KW-1185">Reference proteome</keyword>
<dbReference type="Gene3D" id="3.30.2010.10">
    <property type="entry name" value="Metalloproteases ('zincins'), catalytic domain"/>
    <property type="match status" value="1"/>
</dbReference>
<feature type="compositionally biased region" description="Gly residues" evidence="13">
    <location>
        <begin position="281"/>
        <end position="292"/>
    </location>
</feature>
<evidence type="ECO:0000259" key="14">
    <source>
        <dbReference type="Pfam" id="PF01435"/>
    </source>
</evidence>
<evidence type="ECO:0000256" key="13">
    <source>
        <dbReference type="SAM" id="MobiDB-lite"/>
    </source>
</evidence>
<feature type="compositionally biased region" description="Gly residues" evidence="13">
    <location>
        <begin position="300"/>
        <end position="318"/>
    </location>
</feature>
<proteinExistence type="inferred from homology"/>
<name>A0ABV9NED6_9PROT</name>
<comment type="similarity">
    <text evidence="2 12">Belongs to the peptidase M48B family.</text>
</comment>
<dbReference type="InterPro" id="IPR001915">
    <property type="entry name" value="Peptidase_M48"/>
</dbReference>
<dbReference type="Proteomes" id="UP001596024">
    <property type="component" value="Unassembled WGS sequence"/>
</dbReference>